<keyword evidence="3" id="KW-1185">Reference proteome</keyword>
<evidence type="ECO:0000313" key="3">
    <source>
        <dbReference type="Proteomes" id="UP000479710"/>
    </source>
</evidence>
<comment type="caution">
    <text evidence="2">The sequence shown here is derived from an EMBL/GenBank/DDBJ whole genome shotgun (WGS) entry which is preliminary data.</text>
</comment>
<feature type="region of interest" description="Disordered" evidence="1">
    <location>
        <begin position="48"/>
        <end position="116"/>
    </location>
</feature>
<gene>
    <name evidence="2" type="ORF">E2562_000566</name>
</gene>
<dbReference type="EMBL" id="SPHZ02000005">
    <property type="protein sequence ID" value="KAF0915923.1"/>
    <property type="molecule type" value="Genomic_DNA"/>
</dbReference>
<sequence length="116" mass="12375">MAPSLPAFDSSYTVRLLPPLRFSAPRSASVPPRDAKLLLGSMCGGRRRGGAGGQIYGSTNAAESPTPPAPAPPLFSGHFRRSTLSDCRAPYSSYSGGDDATRPPRHLVLRRRVTRP</sequence>
<reference evidence="2 3" key="1">
    <citation type="submission" date="2019-11" db="EMBL/GenBank/DDBJ databases">
        <title>Whole genome sequence of Oryza granulata.</title>
        <authorList>
            <person name="Li W."/>
        </authorList>
    </citation>
    <scope>NUCLEOTIDE SEQUENCE [LARGE SCALE GENOMIC DNA]</scope>
    <source>
        <strain evidence="3">cv. Menghai</strain>
        <tissue evidence="2">Leaf</tissue>
    </source>
</reference>
<evidence type="ECO:0000256" key="1">
    <source>
        <dbReference type="SAM" id="MobiDB-lite"/>
    </source>
</evidence>
<organism evidence="2 3">
    <name type="scientific">Oryza meyeriana var. granulata</name>
    <dbReference type="NCBI Taxonomy" id="110450"/>
    <lineage>
        <taxon>Eukaryota</taxon>
        <taxon>Viridiplantae</taxon>
        <taxon>Streptophyta</taxon>
        <taxon>Embryophyta</taxon>
        <taxon>Tracheophyta</taxon>
        <taxon>Spermatophyta</taxon>
        <taxon>Magnoliopsida</taxon>
        <taxon>Liliopsida</taxon>
        <taxon>Poales</taxon>
        <taxon>Poaceae</taxon>
        <taxon>BOP clade</taxon>
        <taxon>Oryzoideae</taxon>
        <taxon>Oryzeae</taxon>
        <taxon>Oryzinae</taxon>
        <taxon>Oryza</taxon>
        <taxon>Oryza meyeriana</taxon>
    </lineage>
</organism>
<dbReference type="Proteomes" id="UP000479710">
    <property type="component" value="Unassembled WGS sequence"/>
</dbReference>
<evidence type="ECO:0000313" key="2">
    <source>
        <dbReference type="EMBL" id="KAF0915923.1"/>
    </source>
</evidence>
<accession>A0A6G1DW72</accession>
<feature type="compositionally biased region" description="Basic residues" evidence="1">
    <location>
        <begin position="103"/>
        <end position="116"/>
    </location>
</feature>
<dbReference type="AlphaFoldDB" id="A0A6G1DW72"/>
<protein>
    <submittedName>
        <fullName evidence="2">Uncharacterized protein</fullName>
    </submittedName>
</protein>
<proteinExistence type="predicted"/>
<name>A0A6G1DW72_9ORYZ</name>